<dbReference type="RefSeq" id="WP_075767700.1">
    <property type="nucleotide sequence ID" value="NZ_MJIL01000096.1"/>
</dbReference>
<sequence length="110" mass="12702">MGNPFKARWTSVGNTLCLGHWEITYQGSLLEIPEEKLEKDMGTFGIYNFMDPDDPLYAEGEEEDQWIVSNIDWLADLFDTQNIPIDEDNFRYFYQAVNAEDWRCGSCGGC</sequence>
<keyword evidence="2" id="KW-1185">Reference proteome</keyword>
<gene>
    <name evidence="1" type="ORF">BIT28_15285</name>
</gene>
<protein>
    <submittedName>
        <fullName evidence="1">Uncharacterized protein</fullName>
    </submittedName>
</protein>
<name>A0A1Q9G924_9GAMM</name>
<proteinExistence type="predicted"/>
<dbReference type="EMBL" id="MJIL01000096">
    <property type="protein sequence ID" value="OLQ70780.1"/>
    <property type="molecule type" value="Genomic_DNA"/>
</dbReference>
<dbReference type="AlphaFoldDB" id="A0A1Q9G924"/>
<organism evidence="1 2">
    <name type="scientific">Photobacterium proteolyticum</name>
    <dbReference type="NCBI Taxonomy" id="1903952"/>
    <lineage>
        <taxon>Bacteria</taxon>
        <taxon>Pseudomonadati</taxon>
        <taxon>Pseudomonadota</taxon>
        <taxon>Gammaproteobacteria</taxon>
        <taxon>Vibrionales</taxon>
        <taxon>Vibrionaceae</taxon>
        <taxon>Photobacterium</taxon>
    </lineage>
</organism>
<comment type="caution">
    <text evidence="1">The sequence shown here is derived from an EMBL/GenBank/DDBJ whole genome shotgun (WGS) entry which is preliminary data.</text>
</comment>
<dbReference type="STRING" id="1903952.BIT28_15285"/>
<dbReference type="OrthoDB" id="5815475at2"/>
<evidence type="ECO:0000313" key="2">
    <source>
        <dbReference type="Proteomes" id="UP000186905"/>
    </source>
</evidence>
<accession>A0A1Q9G924</accession>
<dbReference type="Proteomes" id="UP000186905">
    <property type="component" value="Unassembled WGS sequence"/>
</dbReference>
<evidence type="ECO:0000313" key="1">
    <source>
        <dbReference type="EMBL" id="OLQ70780.1"/>
    </source>
</evidence>
<reference evidence="1 2" key="1">
    <citation type="submission" date="2016-09" db="EMBL/GenBank/DDBJ databases">
        <title>Photobacterium proteolyticum sp. nov. a protease producing bacterium isolated from ocean sediments of Laizhou Bay.</title>
        <authorList>
            <person name="Li Y."/>
        </authorList>
    </citation>
    <scope>NUCLEOTIDE SEQUENCE [LARGE SCALE GENOMIC DNA]</scope>
    <source>
        <strain evidence="1 2">13-12</strain>
    </source>
</reference>